<protein>
    <submittedName>
        <fullName evidence="3">Type ISP restriction/modification enzyme</fullName>
    </submittedName>
</protein>
<dbReference type="Pfam" id="PF18135">
    <property type="entry name" value="Type_ISP_C"/>
    <property type="match status" value="1"/>
</dbReference>
<feature type="region of interest" description="Disordered" evidence="1">
    <location>
        <begin position="380"/>
        <end position="400"/>
    </location>
</feature>
<dbReference type="Proteomes" id="UP001551582">
    <property type="component" value="Unassembled WGS sequence"/>
</dbReference>
<proteinExistence type="predicted"/>
<evidence type="ECO:0000313" key="4">
    <source>
        <dbReference type="Proteomes" id="UP001551582"/>
    </source>
</evidence>
<feature type="region of interest" description="Disordered" evidence="1">
    <location>
        <begin position="68"/>
        <end position="87"/>
    </location>
</feature>
<evidence type="ECO:0000256" key="1">
    <source>
        <dbReference type="SAM" id="MobiDB-lite"/>
    </source>
</evidence>
<dbReference type="EMBL" id="JBEZLS010000038">
    <property type="protein sequence ID" value="MEU9355932.1"/>
    <property type="molecule type" value="Genomic_DNA"/>
</dbReference>
<keyword evidence="4" id="KW-1185">Reference proteome</keyword>
<evidence type="ECO:0000259" key="2">
    <source>
        <dbReference type="Pfam" id="PF18135"/>
    </source>
</evidence>
<sequence length="400" mass="43217">MPSVTHDDAPLLADLMPWSVAPPRLGRGWPTAPDAASLRARWGALVKAEGPDREVLFQPTRSRTAHTAVGQLPGRSGGTEKLARASGPCPEPVRVLHAPFDEQWLIPDQRLIDAARPELWRVADERQVFVVEAATARGSTTASGPTGPPLLATSLLPVLRTGRVRPLYRRPGATEPNLAPGLTEHLTARLGHDVSPMDVLAWTIAAARATPGGLSVPLTGDTGAWERGVGVGRRMLWLMRRDGDRPRLPGGRRPYVRAPLPSRPLTLHYDRDEEALLFDEGRISPVPPEAWDFEAGGVRVLEQWFTARTEPAEPGTLAAIRPPTWPQAWTSELLELITVLALLAEPRTQQAALASLAIPDPITPAELRAAGVFPVPPSAHRPASVLDTHEEGPEGQLALL</sequence>
<feature type="domain" description="Type ISP restriction-modification enzyme LLaBIII C-terminal specificity" evidence="2">
    <location>
        <begin position="14"/>
        <end position="336"/>
    </location>
</feature>
<evidence type="ECO:0000313" key="3">
    <source>
        <dbReference type="EMBL" id="MEU9355932.1"/>
    </source>
</evidence>
<dbReference type="RefSeq" id="WP_359989294.1">
    <property type="nucleotide sequence ID" value="NZ_JBEZLS010000038.1"/>
</dbReference>
<organism evidence="3 4">
    <name type="scientific">Streptomyces griseoloalbus</name>
    <dbReference type="NCBI Taxonomy" id="67303"/>
    <lineage>
        <taxon>Bacteria</taxon>
        <taxon>Bacillati</taxon>
        <taxon>Actinomycetota</taxon>
        <taxon>Actinomycetes</taxon>
        <taxon>Kitasatosporales</taxon>
        <taxon>Streptomycetaceae</taxon>
        <taxon>Streptomyces</taxon>
    </lineage>
</organism>
<name>A0ABV3EG53_9ACTN</name>
<accession>A0ABV3EG53</accession>
<dbReference type="InterPro" id="IPR041635">
    <property type="entry name" value="Type_ISP_LLaBIII_C"/>
</dbReference>
<gene>
    <name evidence="3" type="ORF">AB0D65_34285</name>
</gene>
<comment type="caution">
    <text evidence="3">The sequence shown here is derived from an EMBL/GenBank/DDBJ whole genome shotgun (WGS) entry which is preliminary data.</text>
</comment>
<reference evidence="3 4" key="1">
    <citation type="submission" date="2024-06" db="EMBL/GenBank/DDBJ databases">
        <title>The Natural Products Discovery Center: Release of the First 8490 Sequenced Strains for Exploring Actinobacteria Biosynthetic Diversity.</title>
        <authorList>
            <person name="Kalkreuter E."/>
            <person name="Kautsar S.A."/>
            <person name="Yang D."/>
            <person name="Bader C.D."/>
            <person name="Teijaro C.N."/>
            <person name="Fluegel L."/>
            <person name="Davis C.M."/>
            <person name="Simpson J.R."/>
            <person name="Lauterbach L."/>
            <person name="Steele A.D."/>
            <person name="Gui C."/>
            <person name="Meng S."/>
            <person name="Li G."/>
            <person name="Viehrig K."/>
            <person name="Ye F."/>
            <person name="Su P."/>
            <person name="Kiefer A.F."/>
            <person name="Nichols A."/>
            <person name="Cepeda A.J."/>
            <person name="Yan W."/>
            <person name="Fan B."/>
            <person name="Jiang Y."/>
            <person name="Adhikari A."/>
            <person name="Zheng C.-J."/>
            <person name="Schuster L."/>
            <person name="Cowan T.M."/>
            <person name="Smanski M.J."/>
            <person name="Chevrette M.G."/>
            <person name="De Carvalho L.P.S."/>
            <person name="Shen B."/>
        </authorList>
    </citation>
    <scope>NUCLEOTIDE SEQUENCE [LARGE SCALE GENOMIC DNA]</scope>
    <source>
        <strain evidence="3 4">NPDC048274</strain>
    </source>
</reference>